<evidence type="ECO:0000256" key="1">
    <source>
        <dbReference type="SAM" id="Phobius"/>
    </source>
</evidence>
<evidence type="ECO:0000313" key="3">
    <source>
        <dbReference type="Proteomes" id="UP000294398"/>
    </source>
</evidence>
<keyword evidence="1" id="KW-1133">Transmembrane helix</keyword>
<accession>A0AAQ2UD83</accession>
<dbReference type="Proteomes" id="UP000294398">
    <property type="component" value="Chromosome"/>
</dbReference>
<proteinExistence type="predicted"/>
<keyword evidence="1" id="KW-0812">Transmembrane</keyword>
<reference evidence="2 3" key="1">
    <citation type="submission" date="2018-09" db="EMBL/GenBank/DDBJ databases">
        <authorList>
            <person name="Petit M.-A."/>
            <person name="Lossouarn J."/>
        </authorList>
    </citation>
    <scope>NUCLEOTIDE SEQUENCE [LARGE SCALE GENOMIC DNA]</scope>
    <source>
        <strain evidence="2 3">L1-82</strain>
    </source>
</reference>
<feature type="transmembrane region" description="Helical" evidence="1">
    <location>
        <begin position="6"/>
        <end position="27"/>
    </location>
</feature>
<sequence length="52" mass="6185">MKYFIINNLCTIITALVVNKIVAIYYMKIIDSYVNDIFAMFKELIRTTYVEK</sequence>
<protein>
    <submittedName>
        <fullName evidence="2">Uncharacterized protein</fullName>
    </submittedName>
</protein>
<keyword evidence="3" id="KW-1185">Reference proteome</keyword>
<dbReference type="EMBL" id="LR027880">
    <property type="protein sequence ID" value="VCV22380.1"/>
    <property type="molecule type" value="Genomic_DNA"/>
</dbReference>
<name>A0AAQ2UD83_9FIRM</name>
<organism evidence="2 3">
    <name type="scientific">Roseburia intestinalis L1-82</name>
    <dbReference type="NCBI Taxonomy" id="536231"/>
    <lineage>
        <taxon>Bacteria</taxon>
        <taxon>Bacillati</taxon>
        <taxon>Bacillota</taxon>
        <taxon>Clostridia</taxon>
        <taxon>Lachnospirales</taxon>
        <taxon>Lachnospiraceae</taxon>
        <taxon>Roseburia</taxon>
    </lineage>
</organism>
<keyword evidence="1" id="KW-0472">Membrane</keyword>
<gene>
    <name evidence="2" type="ORF">RIL182_02259</name>
</gene>
<evidence type="ECO:0000313" key="2">
    <source>
        <dbReference type="EMBL" id="VCV22380.1"/>
    </source>
</evidence>
<dbReference type="AlphaFoldDB" id="A0AAQ2UD83"/>